<evidence type="ECO:0000313" key="3">
    <source>
        <dbReference type="Proteomes" id="UP000499080"/>
    </source>
</evidence>
<proteinExistence type="predicted"/>
<evidence type="ECO:0000313" key="2">
    <source>
        <dbReference type="EMBL" id="GBO32312.1"/>
    </source>
</evidence>
<comment type="caution">
    <text evidence="2">The sequence shown here is derived from an EMBL/GenBank/DDBJ whole genome shotgun (WGS) entry which is preliminary data.</text>
</comment>
<feature type="compositionally biased region" description="Polar residues" evidence="1">
    <location>
        <begin position="1"/>
        <end position="10"/>
    </location>
</feature>
<organism evidence="2 3">
    <name type="scientific">Araneus ventricosus</name>
    <name type="common">Orbweaver spider</name>
    <name type="synonym">Epeira ventricosa</name>
    <dbReference type="NCBI Taxonomy" id="182803"/>
    <lineage>
        <taxon>Eukaryota</taxon>
        <taxon>Metazoa</taxon>
        <taxon>Ecdysozoa</taxon>
        <taxon>Arthropoda</taxon>
        <taxon>Chelicerata</taxon>
        <taxon>Arachnida</taxon>
        <taxon>Araneae</taxon>
        <taxon>Araneomorphae</taxon>
        <taxon>Entelegynae</taxon>
        <taxon>Araneoidea</taxon>
        <taxon>Araneidae</taxon>
        <taxon>Araneus</taxon>
    </lineage>
</organism>
<evidence type="ECO:0000256" key="1">
    <source>
        <dbReference type="SAM" id="MobiDB-lite"/>
    </source>
</evidence>
<protein>
    <submittedName>
        <fullName evidence="2">Uncharacterized protein</fullName>
    </submittedName>
</protein>
<dbReference type="EMBL" id="BGPR01055771">
    <property type="protein sequence ID" value="GBO32312.1"/>
    <property type="molecule type" value="Genomic_DNA"/>
</dbReference>
<feature type="region of interest" description="Disordered" evidence="1">
    <location>
        <begin position="1"/>
        <end position="23"/>
    </location>
</feature>
<accession>A0A4Y2W5L9</accession>
<reference evidence="2 3" key="1">
    <citation type="journal article" date="2019" name="Sci. Rep.">
        <title>Orb-weaving spider Araneus ventricosus genome elucidates the spidroin gene catalogue.</title>
        <authorList>
            <person name="Kono N."/>
            <person name="Nakamura H."/>
            <person name="Ohtoshi R."/>
            <person name="Moran D.A.P."/>
            <person name="Shinohara A."/>
            <person name="Yoshida Y."/>
            <person name="Fujiwara M."/>
            <person name="Mori M."/>
            <person name="Tomita M."/>
            <person name="Arakawa K."/>
        </authorList>
    </citation>
    <scope>NUCLEOTIDE SEQUENCE [LARGE SCALE GENOMIC DNA]</scope>
</reference>
<sequence length="84" mass="9570">MATPQPQENRFTPVEEANLLSQKNIQTPEDFTDVFRLLNHIRNITNAIPNFQTLLTKLDQEKNPHNKLFLLAEAFIVPSAPASK</sequence>
<keyword evidence="3" id="KW-1185">Reference proteome</keyword>
<name>A0A4Y2W5L9_ARAVE</name>
<dbReference type="Proteomes" id="UP000499080">
    <property type="component" value="Unassembled WGS sequence"/>
</dbReference>
<dbReference type="AlphaFoldDB" id="A0A4Y2W5L9"/>
<gene>
    <name evidence="2" type="ORF">AVEN_106039_1</name>
</gene>